<dbReference type="PRINTS" id="PR00740">
    <property type="entry name" value="GLHYDRLASE27"/>
</dbReference>
<dbReference type="PANTHER" id="PTHR11452:SF61">
    <property type="entry name" value="ALPHA-GALACTOSIDASE B-RELATED"/>
    <property type="match status" value="1"/>
</dbReference>
<accession>A0A8H5HUF4</accession>
<dbReference type="SUPFAM" id="SSF51011">
    <property type="entry name" value="Glycosyl hydrolase domain"/>
    <property type="match status" value="1"/>
</dbReference>
<dbReference type="Pfam" id="PF16499">
    <property type="entry name" value="Melibiase_2"/>
    <property type="match status" value="1"/>
</dbReference>
<dbReference type="AlphaFoldDB" id="A0A8H5HUF4"/>
<evidence type="ECO:0000256" key="4">
    <source>
        <dbReference type="ARBA" id="ARBA00022525"/>
    </source>
</evidence>
<keyword evidence="5 10" id="KW-0732">Signal</keyword>
<dbReference type="PROSITE" id="PS00562">
    <property type="entry name" value="CBM1_1"/>
    <property type="match status" value="1"/>
</dbReference>
<keyword evidence="6 9" id="KW-0378">Hydrolase</keyword>
<dbReference type="EC" id="3.2.1.22" evidence="9"/>
<feature type="chain" id="PRO_5034868596" description="Alpha-galactosidase" evidence="10">
    <location>
        <begin position="24"/>
        <end position="520"/>
    </location>
</feature>
<dbReference type="Pfam" id="PF00734">
    <property type="entry name" value="CBM_1"/>
    <property type="match status" value="1"/>
</dbReference>
<dbReference type="InterPro" id="IPR041233">
    <property type="entry name" value="Melibiase_C"/>
</dbReference>
<dbReference type="Gene3D" id="2.60.40.1180">
    <property type="entry name" value="Golgi alpha-mannosidase II"/>
    <property type="match status" value="1"/>
</dbReference>
<dbReference type="InterPro" id="IPR035971">
    <property type="entry name" value="CBD_sf"/>
</dbReference>
<dbReference type="InterPro" id="IPR013780">
    <property type="entry name" value="Glyco_hydro_b"/>
</dbReference>
<dbReference type="GO" id="GO:0005576">
    <property type="term" value="C:extracellular region"/>
    <property type="evidence" value="ECO:0007669"/>
    <property type="project" value="UniProtKB-SubCell"/>
</dbReference>
<evidence type="ECO:0000259" key="11">
    <source>
        <dbReference type="PROSITE" id="PS51164"/>
    </source>
</evidence>
<name>A0A8H5HUF4_9AGAR</name>
<evidence type="ECO:0000256" key="8">
    <source>
        <dbReference type="ARBA" id="ARBA00023295"/>
    </source>
</evidence>
<dbReference type="PROSITE" id="PS00512">
    <property type="entry name" value="ALPHA_GALACTOSIDASE"/>
    <property type="match status" value="1"/>
</dbReference>
<evidence type="ECO:0000313" key="12">
    <source>
        <dbReference type="EMBL" id="KAF5389464.1"/>
    </source>
</evidence>
<dbReference type="SMART" id="SM00236">
    <property type="entry name" value="fCBD"/>
    <property type="match status" value="1"/>
</dbReference>
<protein>
    <recommendedName>
        <fullName evidence="9">Alpha-galactosidase</fullName>
        <ecNumber evidence="9">3.2.1.22</ecNumber>
    </recommendedName>
    <alternativeName>
        <fullName evidence="9">Melibiase</fullName>
    </alternativeName>
</protein>
<dbReference type="Pfam" id="PF17801">
    <property type="entry name" value="Melibiase_C"/>
    <property type="match status" value="1"/>
</dbReference>
<dbReference type="GO" id="GO:0005975">
    <property type="term" value="P:carbohydrate metabolic process"/>
    <property type="evidence" value="ECO:0007669"/>
    <property type="project" value="InterPro"/>
</dbReference>
<comment type="subcellular location">
    <subcellularLocation>
        <location evidence="2">Secreted</location>
    </subcellularLocation>
</comment>
<dbReference type="InterPro" id="IPR002241">
    <property type="entry name" value="Glyco_hydro_27"/>
</dbReference>
<dbReference type="InterPro" id="IPR000254">
    <property type="entry name" value="CBD"/>
</dbReference>
<dbReference type="SUPFAM" id="SSF51445">
    <property type="entry name" value="(Trans)glycosidases"/>
    <property type="match status" value="1"/>
</dbReference>
<dbReference type="InterPro" id="IPR013785">
    <property type="entry name" value="Aldolase_TIM"/>
</dbReference>
<comment type="similarity">
    <text evidence="3 9">Belongs to the glycosyl hydrolase 27 family.</text>
</comment>
<dbReference type="GO" id="GO:0030248">
    <property type="term" value="F:cellulose binding"/>
    <property type="evidence" value="ECO:0007669"/>
    <property type="project" value="InterPro"/>
</dbReference>
<evidence type="ECO:0000256" key="7">
    <source>
        <dbReference type="ARBA" id="ARBA00023180"/>
    </source>
</evidence>
<feature type="domain" description="CBM1" evidence="11">
    <location>
        <begin position="25"/>
        <end position="61"/>
    </location>
</feature>
<evidence type="ECO:0000256" key="5">
    <source>
        <dbReference type="ARBA" id="ARBA00022729"/>
    </source>
</evidence>
<evidence type="ECO:0000313" key="13">
    <source>
        <dbReference type="Proteomes" id="UP000518752"/>
    </source>
</evidence>
<dbReference type="InterPro" id="IPR017853">
    <property type="entry name" value="GH"/>
</dbReference>
<keyword evidence="13" id="KW-1185">Reference proteome</keyword>
<feature type="signal peptide" evidence="10">
    <location>
        <begin position="1"/>
        <end position="23"/>
    </location>
</feature>
<dbReference type="Proteomes" id="UP000518752">
    <property type="component" value="Unassembled WGS sequence"/>
</dbReference>
<evidence type="ECO:0000256" key="2">
    <source>
        <dbReference type="ARBA" id="ARBA00004613"/>
    </source>
</evidence>
<keyword evidence="9" id="KW-1015">Disulfide bond</keyword>
<dbReference type="GO" id="GO:0004557">
    <property type="term" value="F:alpha-galactosidase activity"/>
    <property type="evidence" value="ECO:0007669"/>
    <property type="project" value="UniProtKB-EC"/>
</dbReference>
<reference evidence="12 13" key="1">
    <citation type="journal article" date="2020" name="ISME J.">
        <title>Uncovering the hidden diversity of litter-decomposition mechanisms in mushroom-forming fungi.</title>
        <authorList>
            <person name="Floudas D."/>
            <person name="Bentzer J."/>
            <person name="Ahren D."/>
            <person name="Johansson T."/>
            <person name="Persson P."/>
            <person name="Tunlid A."/>
        </authorList>
    </citation>
    <scope>NUCLEOTIDE SEQUENCE [LARGE SCALE GENOMIC DNA]</scope>
    <source>
        <strain evidence="12 13">CBS 406.79</strain>
    </source>
</reference>
<dbReference type="CDD" id="cd14792">
    <property type="entry name" value="GH27"/>
    <property type="match status" value="1"/>
</dbReference>
<dbReference type="InterPro" id="IPR000111">
    <property type="entry name" value="Glyco_hydro_27/36_CS"/>
</dbReference>
<dbReference type="SUPFAM" id="SSF57180">
    <property type="entry name" value="Cellulose-binding domain"/>
    <property type="match status" value="1"/>
</dbReference>
<dbReference type="PROSITE" id="PS51164">
    <property type="entry name" value="CBM1_2"/>
    <property type="match status" value="1"/>
</dbReference>
<comment type="caution">
    <text evidence="12">The sequence shown here is derived from an EMBL/GenBank/DDBJ whole genome shotgun (WGS) entry which is preliminary data.</text>
</comment>
<dbReference type="OrthoDB" id="5795902at2759"/>
<evidence type="ECO:0000256" key="1">
    <source>
        <dbReference type="ARBA" id="ARBA00001255"/>
    </source>
</evidence>
<proteinExistence type="inferred from homology"/>
<dbReference type="EMBL" id="JAACJN010000022">
    <property type="protein sequence ID" value="KAF5389464.1"/>
    <property type="molecule type" value="Genomic_DNA"/>
</dbReference>
<organism evidence="12 13">
    <name type="scientific">Collybiopsis confluens</name>
    <dbReference type="NCBI Taxonomy" id="2823264"/>
    <lineage>
        <taxon>Eukaryota</taxon>
        <taxon>Fungi</taxon>
        <taxon>Dikarya</taxon>
        <taxon>Basidiomycota</taxon>
        <taxon>Agaricomycotina</taxon>
        <taxon>Agaricomycetes</taxon>
        <taxon>Agaricomycetidae</taxon>
        <taxon>Agaricales</taxon>
        <taxon>Marasmiineae</taxon>
        <taxon>Omphalotaceae</taxon>
        <taxon>Collybiopsis</taxon>
    </lineage>
</organism>
<evidence type="ECO:0000256" key="3">
    <source>
        <dbReference type="ARBA" id="ARBA00009743"/>
    </source>
</evidence>
<evidence type="ECO:0000256" key="9">
    <source>
        <dbReference type="RuleBase" id="RU361168"/>
    </source>
</evidence>
<dbReference type="Gene3D" id="3.20.20.70">
    <property type="entry name" value="Aldolase class I"/>
    <property type="match status" value="1"/>
</dbReference>
<keyword evidence="4" id="KW-0964">Secreted</keyword>
<dbReference type="PANTHER" id="PTHR11452">
    <property type="entry name" value="ALPHA-GALACTOSIDASE/ALPHA-N-ACETYLGALACTOSAMINIDASE"/>
    <property type="match status" value="1"/>
</dbReference>
<evidence type="ECO:0000256" key="10">
    <source>
        <dbReference type="SAM" id="SignalP"/>
    </source>
</evidence>
<evidence type="ECO:0000256" key="6">
    <source>
        <dbReference type="ARBA" id="ARBA00022801"/>
    </source>
</evidence>
<sequence>MFFMRSSLILAGVPVFQATLALAQTSAAPYAQCGGLGFTGPATCESGWTCIVSNPFYSQCLQGSASSTSTGSGTAAPQASVTGIAATAPTTPPSKLTGMLPALGYVTGSQALFRNDSKFMPKDGMTGMHMGAVSVSRKNQFCCSDVTYGPVHIGINEAKVIAAANSFISLGLKDAGYQYINIDDCWSLMQRDPTTHKIVPDPSKFPNGISGVATQVHALGLKLGIYSDAGTATCAGFPGSLGNEVLDAATFASWGVDYLKYDNCNVPGNWTDSGNPQNGDWYNSNSAIRYRQMGAALATQSTPLQYDLCIWGNANVWDWGARVGHSWRMSGDSSPTWSYITEIIGINVQHLPSINFFSHNDMDMMEIGNGALTIQEQRTHFAAWVFFKSPILLGTDLSKLNTTQVSIITNPELLQFHQDNQVGKPAAPFNATATMPKTSIPEYYAGTSAKGVHVFVINTSAATATKTFAFANVPGLSGSGPFVVHDMWAGVDLAGTHALSSTFSVNVAAHDTVAYRITSA</sequence>
<comment type="catalytic activity">
    <reaction evidence="1 9">
        <text>Hydrolysis of terminal, non-reducing alpha-D-galactose residues in alpha-D-galactosides, including galactose oligosaccharides, galactomannans and galactolipids.</text>
        <dbReference type="EC" id="3.2.1.22"/>
    </reaction>
</comment>
<gene>
    <name evidence="12" type="ORF">D9757_004251</name>
</gene>
<keyword evidence="8 9" id="KW-0326">Glycosidase</keyword>
<keyword evidence="7" id="KW-0325">Glycoprotein</keyword>